<dbReference type="Gene3D" id="1.10.238.10">
    <property type="entry name" value="EF-hand"/>
    <property type="match status" value="1"/>
</dbReference>
<evidence type="ECO:0000256" key="1">
    <source>
        <dbReference type="SAM" id="SignalP"/>
    </source>
</evidence>
<gene>
    <name evidence="3" type="ORF">GCM10007205_14920</name>
</gene>
<protein>
    <recommendedName>
        <fullName evidence="2">EF-hand domain-containing protein</fullName>
    </recommendedName>
</protein>
<dbReference type="RefSeq" id="WP_188395603.1">
    <property type="nucleotide sequence ID" value="NZ_BMCG01000003.1"/>
</dbReference>
<name>A0A8J2UPP0_9BURK</name>
<dbReference type="SUPFAM" id="SSF47473">
    <property type="entry name" value="EF-hand"/>
    <property type="match status" value="1"/>
</dbReference>
<feature type="signal peptide" evidence="1">
    <location>
        <begin position="1"/>
        <end position="20"/>
    </location>
</feature>
<accession>A0A8J2UPP0</accession>
<feature type="chain" id="PRO_5035182535" description="EF-hand domain-containing protein" evidence="1">
    <location>
        <begin position="21"/>
        <end position="124"/>
    </location>
</feature>
<dbReference type="PROSITE" id="PS00018">
    <property type="entry name" value="EF_HAND_1"/>
    <property type="match status" value="1"/>
</dbReference>
<dbReference type="InterPro" id="IPR011992">
    <property type="entry name" value="EF-hand-dom_pair"/>
</dbReference>
<organism evidence="3 4">
    <name type="scientific">Oxalicibacterium flavum</name>
    <dbReference type="NCBI Taxonomy" id="179467"/>
    <lineage>
        <taxon>Bacteria</taxon>
        <taxon>Pseudomonadati</taxon>
        <taxon>Pseudomonadota</taxon>
        <taxon>Betaproteobacteria</taxon>
        <taxon>Burkholderiales</taxon>
        <taxon>Oxalobacteraceae</taxon>
        <taxon>Oxalicibacterium</taxon>
    </lineage>
</organism>
<evidence type="ECO:0000313" key="3">
    <source>
        <dbReference type="EMBL" id="GGC06697.1"/>
    </source>
</evidence>
<dbReference type="InterPro" id="IPR018247">
    <property type="entry name" value="EF_Hand_1_Ca_BS"/>
</dbReference>
<sequence length="124" mass="13563">MNAKYLLTAAALLFTNLALAQSIATQSIAAQSFATRAVITADLQKHTATHASKQDARLQAKHQPARVMHVSNPVQSITKAEARAARIAVIVDNFERIDANGDGVVTREEMRAYLLTNRRHVPMT</sequence>
<dbReference type="GO" id="GO:0005509">
    <property type="term" value="F:calcium ion binding"/>
    <property type="evidence" value="ECO:0007669"/>
    <property type="project" value="InterPro"/>
</dbReference>
<evidence type="ECO:0000313" key="4">
    <source>
        <dbReference type="Proteomes" id="UP000620266"/>
    </source>
</evidence>
<dbReference type="Proteomes" id="UP000620266">
    <property type="component" value="Unassembled WGS sequence"/>
</dbReference>
<proteinExistence type="predicted"/>
<dbReference type="InterPro" id="IPR002048">
    <property type="entry name" value="EF_hand_dom"/>
</dbReference>
<keyword evidence="4" id="KW-1185">Reference proteome</keyword>
<evidence type="ECO:0000259" key="2">
    <source>
        <dbReference type="PROSITE" id="PS50222"/>
    </source>
</evidence>
<dbReference type="PROSITE" id="PS50222">
    <property type="entry name" value="EF_HAND_2"/>
    <property type="match status" value="1"/>
</dbReference>
<keyword evidence="1" id="KW-0732">Signal</keyword>
<reference evidence="3" key="2">
    <citation type="submission" date="2020-09" db="EMBL/GenBank/DDBJ databases">
        <authorList>
            <person name="Sun Q."/>
            <person name="Sedlacek I."/>
        </authorList>
    </citation>
    <scope>NUCLEOTIDE SEQUENCE</scope>
    <source>
        <strain evidence="3">CCM 7086</strain>
    </source>
</reference>
<dbReference type="EMBL" id="BMCG01000003">
    <property type="protein sequence ID" value="GGC06697.1"/>
    <property type="molecule type" value="Genomic_DNA"/>
</dbReference>
<comment type="caution">
    <text evidence="3">The sequence shown here is derived from an EMBL/GenBank/DDBJ whole genome shotgun (WGS) entry which is preliminary data.</text>
</comment>
<reference evidence="3" key="1">
    <citation type="journal article" date="2014" name="Int. J. Syst. Evol. Microbiol.">
        <title>Complete genome sequence of Corynebacterium casei LMG S-19264T (=DSM 44701T), isolated from a smear-ripened cheese.</title>
        <authorList>
            <consortium name="US DOE Joint Genome Institute (JGI-PGF)"/>
            <person name="Walter F."/>
            <person name="Albersmeier A."/>
            <person name="Kalinowski J."/>
            <person name="Ruckert C."/>
        </authorList>
    </citation>
    <scope>NUCLEOTIDE SEQUENCE</scope>
    <source>
        <strain evidence="3">CCM 7086</strain>
    </source>
</reference>
<dbReference type="AlphaFoldDB" id="A0A8J2UPP0"/>
<feature type="domain" description="EF-hand" evidence="2">
    <location>
        <begin position="85"/>
        <end position="120"/>
    </location>
</feature>